<sequence>MHETGLWVIPVFLLSVAGIGAACYIFSPASRLWIAGVGQGAKRVCCCCRRAKEETESVVELNLPPPPTPGRSGLRADEQCTPPGSSPGSLGLRPWQLSAFASPPLRAISPNSKPALSRQRDHSACRRPDTRLKVRKTRENLKDASLYPDIPPPCLHVLPDPEDAPAINRKWDVDRQEQPLDLPRTTEHRPLPLCPTPTEPSDATLPSYAPAVSCSMPPPQPIPGRMQRHKSVSRRMLTKVKQGISNRAKAPPAIRPVESETSLLRRISGRRKPSVDVERRTQSFEIARRDVDSIAQDAVDVVLASAYTASRSCTDSTVSTNEVLGDSPSSSLRRRGSATPDMKRRMSSSPNLAGSSPVEQTPRPLIRSLPTLPSSGPTQAHAAIPYVELVVNADRAAVDASAAGDVWVAIEATVRSRPVDLTTSGTFCNNGSMGFPSYSMAQVDDYSSLDQRSSTTLGSITSLRLCFKPADGCRLLDVVGQKALKGLQAEQTCSLFVKVHVSTLSSRSSQGNDGDNASLFAELESIVGTLETDVLHIEARYRHSLLPTDNVITVRQSAKVRRPESESRWSIVGATEDDFAASSNEVHTKLAIHLADHYPPERALRLINRCLGADAQHSEAVRQVRQILLSDIERQHNDDRPADCGPTADKPSFVITDIDTADSSFVSAPASEPFFSTAPCTPLAVPDVRGLPTTTTALTAPPPYIKARSTSLNALSPAAALPSSSSAAAPKALSSLHLPVTTEDSPRDDAQQDAARTLWRHIRHSSLSAEQIAALAGEPLLHRLEGEDEVLRELRRKALANKRSVGAETLRGWKWDGKMGARGQRQRAEAPWL</sequence>
<dbReference type="Proteomes" id="UP001324427">
    <property type="component" value="Unassembled WGS sequence"/>
</dbReference>
<organism evidence="3 4">
    <name type="scientific">Oleoguttula mirabilis</name>
    <dbReference type="NCBI Taxonomy" id="1507867"/>
    <lineage>
        <taxon>Eukaryota</taxon>
        <taxon>Fungi</taxon>
        <taxon>Dikarya</taxon>
        <taxon>Ascomycota</taxon>
        <taxon>Pezizomycotina</taxon>
        <taxon>Dothideomycetes</taxon>
        <taxon>Dothideomycetidae</taxon>
        <taxon>Mycosphaerellales</taxon>
        <taxon>Teratosphaeriaceae</taxon>
        <taxon>Oleoguttula</taxon>
    </lineage>
</organism>
<proteinExistence type="predicted"/>
<feature type="compositionally biased region" description="Polar residues" evidence="1">
    <location>
        <begin position="314"/>
        <end position="331"/>
    </location>
</feature>
<evidence type="ECO:0000313" key="3">
    <source>
        <dbReference type="EMBL" id="KAK4542017.1"/>
    </source>
</evidence>
<feature type="compositionally biased region" description="Basic and acidic residues" evidence="1">
    <location>
        <begin position="118"/>
        <end position="129"/>
    </location>
</feature>
<gene>
    <name evidence="3" type="ORF">LTR36_007217</name>
</gene>
<feature type="region of interest" description="Disordered" evidence="1">
    <location>
        <begin position="108"/>
        <end position="129"/>
    </location>
</feature>
<dbReference type="AlphaFoldDB" id="A0AAV9JA70"/>
<feature type="region of interest" description="Disordered" evidence="1">
    <location>
        <begin position="314"/>
        <end position="377"/>
    </location>
</feature>
<dbReference type="EMBL" id="JAVFHQ010000046">
    <property type="protein sequence ID" value="KAK4542017.1"/>
    <property type="molecule type" value="Genomic_DNA"/>
</dbReference>
<protein>
    <submittedName>
        <fullName evidence="3">Uncharacterized protein</fullName>
    </submittedName>
</protein>
<name>A0AAV9JA70_9PEZI</name>
<keyword evidence="2" id="KW-0472">Membrane</keyword>
<reference evidence="3 4" key="1">
    <citation type="submission" date="2021-11" db="EMBL/GenBank/DDBJ databases">
        <title>Black yeast isolated from Biological Soil Crust.</title>
        <authorList>
            <person name="Kurbessoian T."/>
        </authorList>
    </citation>
    <scope>NUCLEOTIDE SEQUENCE [LARGE SCALE GENOMIC DNA]</scope>
    <source>
        <strain evidence="3 4">CCFEE 5522</strain>
    </source>
</reference>
<feature type="transmembrane region" description="Helical" evidence="2">
    <location>
        <begin position="6"/>
        <end position="26"/>
    </location>
</feature>
<comment type="caution">
    <text evidence="3">The sequence shown here is derived from an EMBL/GenBank/DDBJ whole genome shotgun (WGS) entry which is preliminary data.</text>
</comment>
<feature type="compositionally biased region" description="Polar residues" evidence="1">
    <location>
        <begin position="347"/>
        <end position="359"/>
    </location>
</feature>
<keyword evidence="2" id="KW-0812">Transmembrane</keyword>
<keyword evidence="4" id="KW-1185">Reference proteome</keyword>
<accession>A0AAV9JA70</accession>
<evidence type="ECO:0000256" key="1">
    <source>
        <dbReference type="SAM" id="MobiDB-lite"/>
    </source>
</evidence>
<keyword evidence="2" id="KW-1133">Transmembrane helix</keyword>
<evidence type="ECO:0000313" key="4">
    <source>
        <dbReference type="Proteomes" id="UP001324427"/>
    </source>
</evidence>
<feature type="region of interest" description="Disordered" evidence="1">
    <location>
        <begin position="183"/>
        <end position="203"/>
    </location>
</feature>
<evidence type="ECO:0000256" key="2">
    <source>
        <dbReference type="SAM" id="Phobius"/>
    </source>
</evidence>